<sequence>MPATKPVFVTEQNLRKLIESIAENRQKKPGNADDENTGTVTLLFLGNKRQFYDLLPTNWLLTLPESMTEDFTDNFHIHFISTIKELQLKLYDLQQQYQPCSSDLGNLAEGTCSSFLIIWGLVTYLQETKYAFFNPIYTVQSMDNLFYTMFSLLNVNAHVIFGESLLDVRDSEDKRLLLNLLPGPVEPGAAPAPRAPIRSNSGSAAGAEIEPGLTGNVVRGSSKDRIRVSEVLDRWFLWAKASKLYSTFTDVV</sequence>
<proteinExistence type="predicted"/>
<dbReference type="AlphaFoldDB" id="A0A0J9XEB1"/>
<gene>
    <name evidence="1" type="ORF">BN980_GECA12s03123g</name>
</gene>
<name>A0A0J9XEB1_GEOCN</name>
<reference evidence="1" key="1">
    <citation type="submission" date="2014-03" db="EMBL/GenBank/DDBJ databases">
        <authorList>
            <person name="Casaregola S."/>
        </authorList>
    </citation>
    <scope>NUCLEOTIDE SEQUENCE [LARGE SCALE GENOMIC DNA]</scope>
    <source>
        <strain evidence="1">CLIB 918</strain>
    </source>
</reference>
<evidence type="ECO:0000313" key="2">
    <source>
        <dbReference type="Proteomes" id="UP000242525"/>
    </source>
</evidence>
<evidence type="ECO:0000313" key="1">
    <source>
        <dbReference type="EMBL" id="CDO55840.1"/>
    </source>
</evidence>
<organism evidence="1 2">
    <name type="scientific">Geotrichum candidum</name>
    <name type="common">Oospora lactis</name>
    <name type="synonym">Dipodascus geotrichum</name>
    <dbReference type="NCBI Taxonomy" id="1173061"/>
    <lineage>
        <taxon>Eukaryota</taxon>
        <taxon>Fungi</taxon>
        <taxon>Dikarya</taxon>
        <taxon>Ascomycota</taxon>
        <taxon>Saccharomycotina</taxon>
        <taxon>Dipodascomycetes</taxon>
        <taxon>Dipodascales</taxon>
        <taxon>Dipodascaceae</taxon>
        <taxon>Geotrichum</taxon>
    </lineage>
</organism>
<accession>A0A0J9XEB1</accession>
<keyword evidence="2" id="KW-1185">Reference proteome</keyword>
<dbReference type="EMBL" id="CCBN010000012">
    <property type="protein sequence ID" value="CDO55840.1"/>
    <property type="molecule type" value="Genomic_DNA"/>
</dbReference>
<comment type="caution">
    <text evidence="1">The sequence shown here is derived from an EMBL/GenBank/DDBJ whole genome shotgun (WGS) entry which is preliminary data.</text>
</comment>
<protein>
    <submittedName>
        <fullName evidence="1">Uncharacterized protein</fullName>
    </submittedName>
</protein>
<dbReference type="Proteomes" id="UP000242525">
    <property type="component" value="Unassembled WGS sequence"/>
</dbReference>